<dbReference type="GO" id="GO:0050660">
    <property type="term" value="F:flavin adenine dinucleotide binding"/>
    <property type="evidence" value="ECO:0007669"/>
    <property type="project" value="TreeGrafter"/>
</dbReference>
<evidence type="ECO:0000259" key="1">
    <source>
        <dbReference type="Pfam" id="PF01593"/>
    </source>
</evidence>
<dbReference type="GeneID" id="37043996"/>
<protein>
    <recommendedName>
        <fullName evidence="1">Amine oxidase domain-containing protein</fullName>
    </recommendedName>
</protein>
<feature type="domain" description="Amine oxidase" evidence="1">
    <location>
        <begin position="5"/>
        <end position="366"/>
    </location>
</feature>
<dbReference type="GO" id="GO:0005829">
    <property type="term" value="C:cytosol"/>
    <property type="evidence" value="ECO:0007669"/>
    <property type="project" value="TreeGrafter"/>
</dbReference>
<gene>
    <name evidence="2" type="ORF">FA10DRAFT_267857</name>
</gene>
<dbReference type="PANTHER" id="PTHR21197">
    <property type="entry name" value="UDP-GALACTOPYRANOSE MUTASE"/>
    <property type="match status" value="1"/>
</dbReference>
<organism evidence="2 3">
    <name type="scientific">Acaromyces ingoldii</name>
    <dbReference type="NCBI Taxonomy" id="215250"/>
    <lineage>
        <taxon>Eukaryota</taxon>
        <taxon>Fungi</taxon>
        <taxon>Dikarya</taxon>
        <taxon>Basidiomycota</taxon>
        <taxon>Ustilaginomycotina</taxon>
        <taxon>Exobasidiomycetes</taxon>
        <taxon>Exobasidiales</taxon>
        <taxon>Cryptobasidiaceae</taxon>
        <taxon>Acaromyces</taxon>
    </lineage>
</organism>
<dbReference type="EMBL" id="KZ819637">
    <property type="protein sequence ID" value="PWN89285.1"/>
    <property type="molecule type" value="Genomic_DNA"/>
</dbReference>
<name>A0A316YNG1_9BASI</name>
<dbReference type="InterPro" id="IPR002937">
    <property type="entry name" value="Amino_oxidase"/>
</dbReference>
<evidence type="ECO:0000313" key="3">
    <source>
        <dbReference type="Proteomes" id="UP000245768"/>
    </source>
</evidence>
<dbReference type="Pfam" id="PF01593">
    <property type="entry name" value="Amino_oxidase"/>
    <property type="match status" value="1"/>
</dbReference>
<dbReference type="STRING" id="215250.A0A316YNG1"/>
<reference evidence="2 3" key="1">
    <citation type="journal article" date="2018" name="Mol. Biol. Evol.">
        <title>Broad Genomic Sampling Reveals a Smut Pathogenic Ancestry of the Fungal Clade Ustilaginomycotina.</title>
        <authorList>
            <person name="Kijpornyongpan T."/>
            <person name="Mondo S.J."/>
            <person name="Barry K."/>
            <person name="Sandor L."/>
            <person name="Lee J."/>
            <person name="Lipzen A."/>
            <person name="Pangilinan J."/>
            <person name="LaButti K."/>
            <person name="Hainaut M."/>
            <person name="Henrissat B."/>
            <person name="Grigoriev I.V."/>
            <person name="Spatafora J.W."/>
            <person name="Aime M.C."/>
        </authorList>
    </citation>
    <scope>NUCLEOTIDE SEQUENCE [LARGE SCALE GENOMIC DNA]</scope>
    <source>
        <strain evidence="2 3">MCA 4198</strain>
    </source>
</reference>
<dbReference type="InterPro" id="IPR036188">
    <property type="entry name" value="FAD/NAD-bd_sf"/>
</dbReference>
<dbReference type="PANTHER" id="PTHR21197:SF0">
    <property type="entry name" value="UDP-GALACTOPYRANOSE MUTASE"/>
    <property type="match status" value="1"/>
</dbReference>
<dbReference type="GO" id="GO:0016491">
    <property type="term" value="F:oxidoreductase activity"/>
    <property type="evidence" value="ECO:0007669"/>
    <property type="project" value="InterPro"/>
</dbReference>
<dbReference type="InParanoid" id="A0A316YNG1"/>
<dbReference type="RefSeq" id="XP_025376483.1">
    <property type="nucleotide sequence ID" value="XM_025522080.1"/>
</dbReference>
<dbReference type="OrthoDB" id="5046242at2759"/>
<dbReference type="SUPFAM" id="SSF51971">
    <property type="entry name" value="Nucleotide-binding domain"/>
    <property type="match status" value="1"/>
</dbReference>
<dbReference type="Proteomes" id="UP000245768">
    <property type="component" value="Unassembled WGS sequence"/>
</dbReference>
<keyword evidence="3" id="KW-1185">Reference proteome</keyword>
<sequence length="445" mass="49905">MNDWLLVDALDGPGGMARTEKDDEGFLWDLGGHVIHSHFSSFDQALSIHKDWQSPARGGWVRVNEQWCPTPIQQSLGNLSEGLKIQQELSMMAGSSEHNQEQNKENCYGDNSDSLSEYFSRSFGPTLNRVFFTPFNKKQWAWPLEDLTSDWTNLRSGSKLANVPEPARTLEVKTAPQDISMFPYPRFGTGSLWNSISRSLPSERQIYGVSVIALDPERRVAMLSTGEEIHFSRCVSTIPLKSLLHLAGVGGGDELKHSSTTAIGLGFQGPLPKVLEAKTWIFAADENVAFHRATIPTNFSASMSGPGRWNILFETSMSQHRRLKQATREELVQDHLQQLREWDAIGLDEEPVSVYYRHLDFGYPLPFRGRDAILDGRHTGGEDEGGLLTKLERQGIVSRGRFGGWRYESSNQDYAFQQGIEAIDFVNEGVPEKTYWPGRTAASLP</sequence>
<dbReference type="AlphaFoldDB" id="A0A316YNG1"/>
<dbReference type="Gene3D" id="3.50.50.60">
    <property type="entry name" value="FAD/NAD(P)-binding domain"/>
    <property type="match status" value="1"/>
</dbReference>
<proteinExistence type="predicted"/>
<evidence type="ECO:0000313" key="2">
    <source>
        <dbReference type="EMBL" id="PWN89285.1"/>
    </source>
</evidence>
<accession>A0A316YNG1</accession>
<dbReference type="GO" id="GO:0008767">
    <property type="term" value="F:UDP-galactopyranose mutase activity"/>
    <property type="evidence" value="ECO:0007669"/>
    <property type="project" value="TreeGrafter"/>
</dbReference>